<dbReference type="Pfam" id="PF17042">
    <property type="entry name" value="NBD_C"/>
    <property type="match status" value="1"/>
</dbReference>
<keyword evidence="5" id="KW-0067">ATP-binding</keyword>
<dbReference type="Proteomes" id="UP001595377">
    <property type="component" value="Unassembled WGS sequence"/>
</dbReference>
<keyword evidence="6" id="KW-0119">Carbohydrate metabolism</keyword>
<evidence type="ECO:0000256" key="1">
    <source>
        <dbReference type="ARBA" id="ARBA00005715"/>
    </source>
</evidence>
<dbReference type="InterPro" id="IPR031475">
    <property type="entry name" value="NBD_C"/>
</dbReference>
<evidence type="ECO:0000256" key="6">
    <source>
        <dbReference type="ARBA" id="ARBA00023277"/>
    </source>
</evidence>
<dbReference type="InterPro" id="IPR037051">
    <property type="entry name" value="4-carb_acid_sugar_kinase_N_sf"/>
</dbReference>
<sequence length="350" mass="36190">MSRLRLVADDLTGALDSGCAFADPAAPVRVAVPGRALPAGDRLAVSTESRDMDEAAAVAAVAAAVRAFAGAGPDTLWFKKIDSVMRGHPFAETKAAFEAGGFSGCVFAPAYPDMGRITRDGRQYVTGGTGDPVPVGPGFREAFGRLGLAVTLVDADRQEVLREQVARLRQAKPQGRTLWVGTGGLAAVLGKARAPTPFPPVRGVIVGTNHPATRAQVASALADGTVAEGIPTGDRPRLLAPALTATDAAATHRILRRHLPEIDVSDPEETSFVVTGGDTLSIVLDTTGADFLECIGEAATGVPVSRISGGRWHGVTILSKSGGFGDAALFSRLVARTDGPGRRESARSLL</sequence>
<feature type="domain" description="Four-carbon acid sugar kinase N-terminal" evidence="7">
    <location>
        <begin position="6"/>
        <end position="127"/>
    </location>
</feature>
<feature type="domain" description="Four-carbon acid sugar kinase nucleotide binding" evidence="8">
    <location>
        <begin position="268"/>
        <end position="330"/>
    </location>
</feature>
<evidence type="ECO:0000256" key="2">
    <source>
        <dbReference type="ARBA" id="ARBA00022679"/>
    </source>
</evidence>
<evidence type="ECO:0000256" key="3">
    <source>
        <dbReference type="ARBA" id="ARBA00022741"/>
    </source>
</evidence>
<dbReference type="Gene3D" id="3.40.980.20">
    <property type="entry name" value="Four-carbon acid sugar kinase, nucleotide binding domain"/>
    <property type="match status" value="1"/>
</dbReference>
<keyword evidence="2" id="KW-0808">Transferase</keyword>
<keyword evidence="10" id="KW-1185">Reference proteome</keyword>
<evidence type="ECO:0000256" key="5">
    <source>
        <dbReference type="ARBA" id="ARBA00022840"/>
    </source>
</evidence>
<evidence type="ECO:0000313" key="9">
    <source>
        <dbReference type="EMBL" id="MFC3074072.1"/>
    </source>
</evidence>
<keyword evidence="3" id="KW-0547">Nucleotide-binding</keyword>
<dbReference type="Pfam" id="PF07005">
    <property type="entry name" value="SBD_N"/>
    <property type="match status" value="1"/>
</dbReference>
<protein>
    <submittedName>
        <fullName evidence="9">Four-carbon acid sugar kinase family protein</fullName>
    </submittedName>
</protein>
<accession>A0ABV7DH71</accession>
<name>A0ABV7DH71_9HYPH</name>
<comment type="caution">
    <text evidence="9">The sequence shown here is derived from an EMBL/GenBank/DDBJ whole genome shotgun (WGS) entry which is preliminary data.</text>
</comment>
<organism evidence="9 10">
    <name type="scientific">Shinella pollutisoli</name>
    <dbReference type="NCBI Taxonomy" id="2250594"/>
    <lineage>
        <taxon>Bacteria</taxon>
        <taxon>Pseudomonadati</taxon>
        <taxon>Pseudomonadota</taxon>
        <taxon>Alphaproteobacteria</taxon>
        <taxon>Hyphomicrobiales</taxon>
        <taxon>Rhizobiaceae</taxon>
        <taxon>Shinella</taxon>
    </lineage>
</organism>
<evidence type="ECO:0000313" key="10">
    <source>
        <dbReference type="Proteomes" id="UP001595377"/>
    </source>
</evidence>
<reference evidence="10" key="1">
    <citation type="journal article" date="2019" name="Int. J. Syst. Evol. Microbiol.">
        <title>The Global Catalogue of Microorganisms (GCM) 10K type strain sequencing project: providing services to taxonomists for standard genome sequencing and annotation.</title>
        <authorList>
            <consortium name="The Broad Institute Genomics Platform"/>
            <consortium name="The Broad Institute Genome Sequencing Center for Infectious Disease"/>
            <person name="Wu L."/>
            <person name="Ma J."/>
        </authorList>
    </citation>
    <scope>NUCLEOTIDE SEQUENCE [LARGE SCALE GENOMIC DNA]</scope>
    <source>
        <strain evidence="10">KCTC 52677</strain>
    </source>
</reference>
<proteinExistence type="inferred from homology"/>
<keyword evidence="4 9" id="KW-0418">Kinase</keyword>
<dbReference type="InterPro" id="IPR042213">
    <property type="entry name" value="NBD_C_sf"/>
</dbReference>
<dbReference type="Gene3D" id="3.40.50.10840">
    <property type="entry name" value="Putative sugar-binding, N-terminal domain"/>
    <property type="match status" value="1"/>
</dbReference>
<evidence type="ECO:0000259" key="8">
    <source>
        <dbReference type="Pfam" id="PF17042"/>
    </source>
</evidence>
<comment type="similarity">
    <text evidence="1">Belongs to the four-carbon acid sugar kinase family.</text>
</comment>
<evidence type="ECO:0000256" key="4">
    <source>
        <dbReference type="ARBA" id="ARBA00022777"/>
    </source>
</evidence>
<dbReference type="EMBL" id="JBHRSP010000019">
    <property type="protein sequence ID" value="MFC3074072.1"/>
    <property type="molecule type" value="Genomic_DNA"/>
</dbReference>
<dbReference type="InterPro" id="IPR010737">
    <property type="entry name" value="4-carb_acid_sugar_kinase_N"/>
</dbReference>
<dbReference type="RefSeq" id="WP_257313005.1">
    <property type="nucleotide sequence ID" value="NZ_JANFDG010000003.1"/>
</dbReference>
<dbReference type="GO" id="GO:0016301">
    <property type="term" value="F:kinase activity"/>
    <property type="evidence" value="ECO:0007669"/>
    <property type="project" value="UniProtKB-KW"/>
</dbReference>
<dbReference type="SUPFAM" id="SSF142764">
    <property type="entry name" value="YgbK-like"/>
    <property type="match status" value="1"/>
</dbReference>
<evidence type="ECO:0000259" key="7">
    <source>
        <dbReference type="Pfam" id="PF07005"/>
    </source>
</evidence>
<gene>
    <name evidence="9" type="ORF">ACFOHH_13245</name>
</gene>